<sequence length="1225" mass="138990">MARNTNFGENHQGLQVENNQGSITFNQCKTKLPKSTALCATDRRLAQSCEEIDRLCLRNLRCPDPRLAKNRLKESKDKLLAESFEWILQDQKYQSWRDGDEVCLLWIKGGAGKGKTMISIGLIEELLRFCSDKSSAITYFFCQNSDNEFNTLEGMMKGLILQLLRQQPALMECLRSRWDAAKSSFDQDLTSWRTLWHILLEMIDQCDCAKLYLVLDALDECQDGDMDEFLKALVRNGLHSTMRIKWLLTSRPLDSAERALLAGHEQIQLSLELESDRLSSAVKAYVTHKVNELGRQHGYERALKKTLEFQLLERSGGTFLWVSLVCKRLEGICPEEALAAIQNTPHGLEPLYRQVFKQLSCGRTREVQMCMRLLKAMMVAYRPLKMGEFAAISGLEDDDDVSLMSLIIRCASFLKLRGESLEFVHQSARDYLAGKDTQLAFNSHGTFGHYEFVLNCLSCLSQSLKVNLLDLQPDSNIDTVRALRENNESTALDTVEYAATFWGQHFRDSYHVNPRSDAICRDTIIDFLHTKLLEWLECLSLLDILPVAMTTLQHLENIFKDEPPSLAFVSDSIRFVSSHYATLEKWPIQVYASALIWSPESSVVRKRNLDRLPWLRSVAGLEATWGSRVRTFKINCWIQWAVSSDGKQLATSSMSIANYSRGTPTTQHICIWNIATGILQQDFSLKSNNVISQMCFSEDNKKIFWFSCCRRNYLHSWEITSGDVQSIPVEHPGFGKTVVLSPMSMQVASIVSGHGILIWDIATGKLRTHVLLRHSIYDQRLFFSLDGNRVVCDVSDREFRIWDTATGRLQKKLVKPPGFLHCSAHSPDGSQMAYHFEKGDTREYDILIWNTISGRTSLIEAVNRGARNEECLAFSPDGKKIAYGSKCHDFIYVWDLSTNRPHVIFSEKALSVVQALAFCSSDKIISFTAECQIDLWNMETLLEKRRESSLTDPKEVSFSHDGKSIVCCHWDNFMVVDTGTGVTQKTIPVPFNKGGIQTARFLPGDEKIVVGLLDGVFIWEAATSTFQWQRDGFVYGIAASPNGKYPAGIFDADTIQIWKIRTGALKMTLKSNQGNFSCLAFSPDSKKIASYTSITWGTGVYRNPFDLRIWDVSRSLRASKFLGDTISSHIPCHKPKKMKFQLQTPRKVLKFSSEGQHVLSSNGAFIVNDIHEKSEEKEATDDLLPYLYLSIYGWICYGRQAFIKLPQSTKSSCQDLGDEKNSRRV</sequence>
<dbReference type="PANTHER" id="PTHR10039">
    <property type="entry name" value="AMELOGENIN"/>
    <property type="match status" value="1"/>
</dbReference>
<dbReference type="Gene3D" id="2.130.10.10">
    <property type="entry name" value="YVTN repeat-like/Quinoprotein amine dehydrogenase"/>
    <property type="match status" value="3"/>
</dbReference>
<dbReference type="InterPro" id="IPR015943">
    <property type="entry name" value="WD40/YVTN_repeat-like_dom_sf"/>
</dbReference>
<dbReference type="InterPro" id="IPR001680">
    <property type="entry name" value="WD40_rpt"/>
</dbReference>
<evidence type="ECO:0000313" key="4">
    <source>
        <dbReference type="Proteomes" id="UP001147747"/>
    </source>
</evidence>
<dbReference type="PROSITE" id="PS50837">
    <property type="entry name" value="NACHT"/>
    <property type="match status" value="1"/>
</dbReference>
<proteinExistence type="predicted"/>
<evidence type="ECO:0000256" key="1">
    <source>
        <dbReference type="ARBA" id="ARBA00022737"/>
    </source>
</evidence>
<gene>
    <name evidence="3" type="ORF">N7509_012541</name>
</gene>
<dbReference type="SUPFAM" id="SSF50978">
    <property type="entry name" value="WD40 repeat-like"/>
    <property type="match status" value="1"/>
</dbReference>
<dbReference type="GeneID" id="81376158"/>
<feature type="domain" description="NACHT" evidence="2">
    <location>
        <begin position="103"/>
        <end position="252"/>
    </location>
</feature>
<dbReference type="InterPro" id="IPR007111">
    <property type="entry name" value="NACHT_NTPase"/>
</dbReference>
<dbReference type="Pfam" id="PF24883">
    <property type="entry name" value="NPHP3_N"/>
    <property type="match status" value="1"/>
</dbReference>
<keyword evidence="1" id="KW-0677">Repeat</keyword>
<comment type="caution">
    <text evidence="3">The sequence shown here is derived from an EMBL/GenBank/DDBJ whole genome shotgun (WGS) entry which is preliminary data.</text>
</comment>
<name>A0A9W9VEU9_9EURO</name>
<dbReference type="FunFam" id="3.40.50.300:FF:001638">
    <property type="entry name" value="NACHT and WD40 domain protein"/>
    <property type="match status" value="1"/>
</dbReference>
<evidence type="ECO:0000313" key="3">
    <source>
        <dbReference type="EMBL" id="KAJ5379422.1"/>
    </source>
</evidence>
<dbReference type="SUPFAM" id="SSF52540">
    <property type="entry name" value="P-loop containing nucleoside triphosphate hydrolases"/>
    <property type="match status" value="1"/>
</dbReference>
<dbReference type="EMBL" id="JAPZBU010000011">
    <property type="protein sequence ID" value="KAJ5379422.1"/>
    <property type="molecule type" value="Genomic_DNA"/>
</dbReference>
<dbReference type="Proteomes" id="UP001147747">
    <property type="component" value="Unassembled WGS sequence"/>
</dbReference>
<dbReference type="OrthoDB" id="674604at2759"/>
<dbReference type="InterPro" id="IPR056884">
    <property type="entry name" value="NPHP3-like_N"/>
</dbReference>
<dbReference type="SUPFAM" id="SSF69322">
    <property type="entry name" value="Tricorn protease domain 2"/>
    <property type="match status" value="1"/>
</dbReference>
<dbReference type="Pfam" id="PF07676">
    <property type="entry name" value="PD40"/>
    <property type="match status" value="1"/>
</dbReference>
<dbReference type="AlphaFoldDB" id="A0A9W9VEU9"/>
<dbReference type="InterPro" id="IPR027417">
    <property type="entry name" value="P-loop_NTPase"/>
</dbReference>
<dbReference type="RefSeq" id="XP_056483208.1">
    <property type="nucleotide sequence ID" value="XM_056637178.1"/>
</dbReference>
<reference evidence="3" key="2">
    <citation type="journal article" date="2023" name="IMA Fungus">
        <title>Comparative genomic study of the Penicillium genus elucidates a diverse pangenome and 15 lateral gene transfer events.</title>
        <authorList>
            <person name="Petersen C."/>
            <person name="Sorensen T."/>
            <person name="Nielsen M.R."/>
            <person name="Sondergaard T.E."/>
            <person name="Sorensen J.L."/>
            <person name="Fitzpatrick D.A."/>
            <person name="Frisvad J.C."/>
            <person name="Nielsen K.L."/>
        </authorList>
    </citation>
    <scope>NUCLEOTIDE SEQUENCE</scope>
    <source>
        <strain evidence="3">IBT 29677</strain>
    </source>
</reference>
<keyword evidence="4" id="KW-1185">Reference proteome</keyword>
<dbReference type="InterPro" id="IPR011659">
    <property type="entry name" value="WD40"/>
</dbReference>
<protein>
    <submittedName>
        <fullName evidence="3">G-protein beta WD- 40 repeats containing protein</fullName>
    </submittedName>
</protein>
<dbReference type="PANTHER" id="PTHR10039:SF17">
    <property type="entry name" value="FUNGAL STAND N-TERMINAL GOODBYE DOMAIN-CONTAINING PROTEIN-RELATED"/>
    <property type="match status" value="1"/>
</dbReference>
<accession>A0A9W9VEU9</accession>
<dbReference type="Gene3D" id="3.40.50.300">
    <property type="entry name" value="P-loop containing nucleotide triphosphate hydrolases"/>
    <property type="match status" value="1"/>
</dbReference>
<dbReference type="InterPro" id="IPR036322">
    <property type="entry name" value="WD40_repeat_dom_sf"/>
</dbReference>
<reference evidence="3" key="1">
    <citation type="submission" date="2022-12" db="EMBL/GenBank/DDBJ databases">
        <authorList>
            <person name="Petersen C."/>
        </authorList>
    </citation>
    <scope>NUCLEOTIDE SEQUENCE</scope>
    <source>
        <strain evidence="3">IBT 29677</strain>
    </source>
</reference>
<dbReference type="SMART" id="SM00320">
    <property type="entry name" value="WD40"/>
    <property type="match status" value="6"/>
</dbReference>
<organism evidence="3 4">
    <name type="scientific">Penicillium cosmopolitanum</name>
    <dbReference type="NCBI Taxonomy" id="1131564"/>
    <lineage>
        <taxon>Eukaryota</taxon>
        <taxon>Fungi</taxon>
        <taxon>Dikarya</taxon>
        <taxon>Ascomycota</taxon>
        <taxon>Pezizomycotina</taxon>
        <taxon>Eurotiomycetes</taxon>
        <taxon>Eurotiomycetidae</taxon>
        <taxon>Eurotiales</taxon>
        <taxon>Aspergillaceae</taxon>
        <taxon>Penicillium</taxon>
    </lineage>
</organism>
<evidence type="ECO:0000259" key="2">
    <source>
        <dbReference type="PROSITE" id="PS50837"/>
    </source>
</evidence>